<dbReference type="Gene3D" id="2.102.10.10">
    <property type="entry name" value="Rieske [2Fe-2S] iron-sulphur domain"/>
    <property type="match status" value="1"/>
</dbReference>
<dbReference type="PROSITE" id="PS51296">
    <property type="entry name" value="RIESKE"/>
    <property type="match status" value="1"/>
</dbReference>
<evidence type="ECO:0000256" key="5">
    <source>
        <dbReference type="ARBA" id="ARBA00023014"/>
    </source>
</evidence>
<evidence type="ECO:0000256" key="3">
    <source>
        <dbReference type="ARBA" id="ARBA00023002"/>
    </source>
</evidence>
<dbReference type="GO" id="GO:0051537">
    <property type="term" value="F:2 iron, 2 sulfur cluster binding"/>
    <property type="evidence" value="ECO:0007669"/>
    <property type="project" value="UniProtKB-KW"/>
</dbReference>
<evidence type="ECO:0000313" key="8">
    <source>
        <dbReference type="EMBL" id="GAB94588.1"/>
    </source>
</evidence>
<dbReference type="InterPro" id="IPR036922">
    <property type="entry name" value="Rieske_2Fe-2S_sf"/>
</dbReference>
<dbReference type="AlphaFoldDB" id="K6VEF7"/>
<evidence type="ECO:0000256" key="1">
    <source>
        <dbReference type="ARBA" id="ARBA00022714"/>
    </source>
</evidence>
<evidence type="ECO:0000256" key="6">
    <source>
        <dbReference type="ARBA" id="ARBA00023063"/>
    </source>
</evidence>
<dbReference type="NCBIfam" id="TIGR02378">
    <property type="entry name" value="nirD_assim_sml"/>
    <property type="match status" value="1"/>
</dbReference>
<dbReference type="GO" id="GO:0016705">
    <property type="term" value="F:oxidoreductase activity, acting on paired donors, with incorporation or reduction of molecular oxygen"/>
    <property type="evidence" value="ECO:0007669"/>
    <property type="project" value="UniProtKB-ARBA"/>
</dbReference>
<evidence type="ECO:0000256" key="2">
    <source>
        <dbReference type="ARBA" id="ARBA00022723"/>
    </source>
</evidence>
<protein>
    <submittedName>
        <fullName evidence="8">Putative oxidoreductase</fullName>
    </submittedName>
</protein>
<dbReference type="SUPFAM" id="SSF50022">
    <property type="entry name" value="ISP domain"/>
    <property type="match status" value="1"/>
</dbReference>
<dbReference type="CDD" id="cd03529">
    <property type="entry name" value="Rieske_NirD"/>
    <property type="match status" value="1"/>
</dbReference>
<dbReference type="EMBL" id="BAHD01000007">
    <property type="protein sequence ID" value="GAB94588.1"/>
    <property type="molecule type" value="Genomic_DNA"/>
</dbReference>
<dbReference type="PROSITE" id="PS51300">
    <property type="entry name" value="NIRD"/>
    <property type="match status" value="1"/>
</dbReference>
<keyword evidence="1" id="KW-0001">2Fe-2S</keyword>
<keyword evidence="5" id="KW-0411">Iron-sulfur</keyword>
<evidence type="ECO:0000256" key="4">
    <source>
        <dbReference type="ARBA" id="ARBA00023004"/>
    </source>
</evidence>
<keyword evidence="6" id="KW-0534">Nitrate assimilation</keyword>
<keyword evidence="2" id="KW-0479">Metal-binding</keyword>
<keyword evidence="3" id="KW-0560">Oxidoreductase</keyword>
<reference evidence="8 9" key="1">
    <citation type="submission" date="2012-08" db="EMBL/GenBank/DDBJ databases">
        <title>Whole genome shotgun sequence of Kineosphaera limosa NBRC 100340.</title>
        <authorList>
            <person name="Yoshida I."/>
            <person name="Isaki S."/>
            <person name="Hosoyama A."/>
            <person name="Tsuchikane K."/>
            <person name="Katsumata H."/>
            <person name="Ando Y."/>
            <person name="Ohji S."/>
            <person name="Hamada M."/>
            <person name="Tamura T."/>
            <person name="Yamazoe A."/>
            <person name="Yamazaki S."/>
            <person name="Fujita N."/>
        </authorList>
    </citation>
    <scope>NUCLEOTIDE SEQUENCE [LARGE SCALE GENOMIC DNA]</scope>
    <source>
        <strain evidence="8 9">NBRC 100340</strain>
    </source>
</reference>
<dbReference type="GO" id="GO:0008942">
    <property type="term" value="F:nitrite reductase [NAD(P)H] activity"/>
    <property type="evidence" value="ECO:0007669"/>
    <property type="project" value="InterPro"/>
</dbReference>
<dbReference type="GO" id="GO:0004497">
    <property type="term" value="F:monooxygenase activity"/>
    <property type="evidence" value="ECO:0007669"/>
    <property type="project" value="UniProtKB-ARBA"/>
</dbReference>
<dbReference type="Proteomes" id="UP000008366">
    <property type="component" value="Unassembled WGS sequence"/>
</dbReference>
<dbReference type="STRING" id="1184609.KILIM_007_00260"/>
<dbReference type="eggNOG" id="COG2146">
    <property type="taxonomic scope" value="Bacteria"/>
</dbReference>
<dbReference type="InterPro" id="IPR017881">
    <property type="entry name" value="NirD"/>
</dbReference>
<dbReference type="RefSeq" id="WP_006591121.1">
    <property type="nucleotide sequence ID" value="NZ_BAHD01000007.1"/>
</dbReference>
<dbReference type="GO" id="GO:0042128">
    <property type="term" value="P:nitrate assimilation"/>
    <property type="evidence" value="ECO:0007669"/>
    <property type="project" value="UniProtKB-KW"/>
</dbReference>
<dbReference type="GO" id="GO:0046872">
    <property type="term" value="F:metal ion binding"/>
    <property type="evidence" value="ECO:0007669"/>
    <property type="project" value="UniProtKB-KW"/>
</dbReference>
<dbReference type="OrthoDB" id="3213360at2"/>
<keyword evidence="9" id="KW-1185">Reference proteome</keyword>
<dbReference type="InterPro" id="IPR017941">
    <property type="entry name" value="Rieske_2Fe-2S"/>
</dbReference>
<proteinExistence type="predicted"/>
<dbReference type="PANTHER" id="PTHR40562:SF1">
    <property type="entry name" value="NITRITE REDUCTASE (NADH) SMALL SUBUNIT"/>
    <property type="match status" value="1"/>
</dbReference>
<feature type="domain" description="Rieske" evidence="7">
    <location>
        <begin position="8"/>
        <end position="112"/>
    </location>
</feature>
<evidence type="ECO:0000313" key="9">
    <source>
        <dbReference type="Proteomes" id="UP000008366"/>
    </source>
</evidence>
<accession>K6VEF7</accession>
<name>K6VEF7_9MICO</name>
<gene>
    <name evidence="8" type="ORF">KILIM_007_00260</name>
</gene>
<evidence type="ECO:0000259" key="7">
    <source>
        <dbReference type="PROSITE" id="PS51296"/>
    </source>
</evidence>
<organism evidence="8 9">
    <name type="scientific">Kineosphaera limosa NBRC 100340</name>
    <dbReference type="NCBI Taxonomy" id="1184609"/>
    <lineage>
        <taxon>Bacteria</taxon>
        <taxon>Bacillati</taxon>
        <taxon>Actinomycetota</taxon>
        <taxon>Actinomycetes</taxon>
        <taxon>Micrococcales</taxon>
        <taxon>Dermatophilaceae</taxon>
        <taxon>Kineosphaera</taxon>
    </lineage>
</organism>
<keyword evidence="4" id="KW-0408">Iron</keyword>
<comment type="caution">
    <text evidence="8">The sequence shown here is derived from an EMBL/GenBank/DDBJ whole genome shotgun (WGS) entry which is preliminary data.</text>
</comment>
<dbReference type="InterPro" id="IPR012748">
    <property type="entry name" value="Rieske-like_NirD"/>
</dbReference>
<dbReference type="PANTHER" id="PTHR40562">
    <property type="match status" value="1"/>
</dbReference>
<dbReference type="Pfam" id="PF13806">
    <property type="entry name" value="Rieske_2"/>
    <property type="match status" value="1"/>
</dbReference>
<sequence>MSVETAYEDVCALTELLPERAAAAWVGGAQVALVRLLDDSVYAVAQHDPFSGANVMSRGIVGSAIVDGEQVPTLQSPMYKQAFDVRTGVCLTDPAVALATWPVQVCEGRVCVARAPHAGASLDASTSSATAVTEAG</sequence>